<evidence type="ECO:0000313" key="2">
    <source>
        <dbReference type="Proteomes" id="UP000198290"/>
    </source>
</evidence>
<accession>A0A3G9G7Q8</accession>
<organism evidence="1 2">
    <name type="scientific">Aquitalea magnusonii</name>
    <dbReference type="NCBI Taxonomy" id="332411"/>
    <lineage>
        <taxon>Bacteria</taxon>
        <taxon>Pseudomonadati</taxon>
        <taxon>Pseudomonadota</taxon>
        <taxon>Betaproteobacteria</taxon>
        <taxon>Neisseriales</taxon>
        <taxon>Chromobacteriaceae</taxon>
        <taxon>Aquitalea</taxon>
    </lineage>
</organism>
<reference evidence="1 2" key="2">
    <citation type="journal article" date="2017" name="Genome Announc.">
        <title>Draft genome sequence of Aquitalea magnusonii strain H3, a plant growth-promoting bacterium of duckweed Lemna minor.</title>
        <authorList>
            <person name="Ishizawa H."/>
            <person name="Kuroda M."/>
            <person name="Ike M."/>
        </authorList>
    </citation>
    <scope>NUCLEOTIDE SEQUENCE [LARGE SCALE GENOMIC DNA]</scope>
    <source>
        <strain evidence="1 2">H3</strain>
    </source>
</reference>
<sequence>MRDKPVLLPMSLAFAGEINIRLACSQARCICMKAGIDVD</sequence>
<dbReference type="AlphaFoldDB" id="A0A3G9G7Q8"/>
<reference evidence="2" key="3">
    <citation type="journal article" date="2017" name="Plant Physiol. Biochem.">
        <title>Differential oxidative and antioxidative response of duckweed Lemna minor toward plant growth promoting/inhibiting bacteria.</title>
        <authorList>
            <person name="Ishizawa H."/>
            <person name="Kuroda M."/>
            <person name="Morikawa M."/>
            <person name="Ike M."/>
        </authorList>
    </citation>
    <scope>NUCLEOTIDE SEQUENCE [LARGE SCALE GENOMIC DNA]</scope>
    <source>
        <strain evidence="2">H3</strain>
    </source>
</reference>
<dbReference type="KEGG" id="amah:DLM_0408"/>
<keyword evidence="2" id="KW-1185">Reference proteome</keyword>
<dbReference type="Proteomes" id="UP000198290">
    <property type="component" value="Chromosome"/>
</dbReference>
<proteinExistence type="predicted"/>
<name>A0A3G9G7Q8_9NEIS</name>
<gene>
    <name evidence="1" type="ORF">DLM_0408</name>
</gene>
<reference evidence="2" key="1">
    <citation type="journal article" date="2017" name="Biotechnol. Biofuels">
        <title>Evaluation of environmental bacterial communities as a factor affecting the growth of duckweed Lemna minor.</title>
        <authorList>
            <person name="Ishizawa H."/>
            <person name="Kuroda M."/>
            <person name="Morikawa M."/>
            <person name="Ike M."/>
        </authorList>
    </citation>
    <scope>NUCLEOTIDE SEQUENCE [LARGE SCALE GENOMIC DNA]</scope>
    <source>
        <strain evidence="2">H3</strain>
    </source>
</reference>
<evidence type="ECO:0000313" key="1">
    <source>
        <dbReference type="EMBL" id="BBF84080.1"/>
    </source>
</evidence>
<dbReference type="EMBL" id="AP018823">
    <property type="protein sequence ID" value="BBF84080.1"/>
    <property type="molecule type" value="Genomic_DNA"/>
</dbReference>
<protein>
    <submittedName>
        <fullName evidence="1">Uncharacterized protein</fullName>
    </submittedName>
</protein>